<evidence type="ECO:0000256" key="7">
    <source>
        <dbReference type="SAM" id="Phobius"/>
    </source>
</evidence>
<feature type="transmembrane region" description="Helical" evidence="7">
    <location>
        <begin position="149"/>
        <end position="171"/>
    </location>
</feature>
<evidence type="ECO:0000256" key="1">
    <source>
        <dbReference type="ARBA" id="ARBA00004651"/>
    </source>
</evidence>
<protein>
    <submittedName>
        <fullName evidence="9">DHA2 family multidrug resistance protein-like MFS transporter</fullName>
    </submittedName>
</protein>
<evidence type="ECO:0000313" key="10">
    <source>
        <dbReference type="Proteomes" id="UP000247515"/>
    </source>
</evidence>
<evidence type="ECO:0000256" key="3">
    <source>
        <dbReference type="ARBA" id="ARBA00022475"/>
    </source>
</evidence>
<keyword evidence="6 7" id="KW-0472">Membrane</keyword>
<dbReference type="InterPro" id="IPR020846">
    <property type="entry name" value="MFS_dom"/>
</dbReference>
<dbReference type="Gene3D" id="1.20.1250.20">
    <property type="entry name" value="MFS general substrate transporter like domains"/>
    <property type="match status" value="1"/>
</dbReference>
<dbReference type="RefSeq" id="WP_234774618.1">
    <property type="nucleotide sequence ID" value="NZ_JAGIXD010000002.1"/>
</dbReference>
<dbReference type="InterPro" id="IPR036259">
    <property type="entry name" value="MFS_trans_sf"/>
</dbReference>
<keyword evidence="3" id="KW-1003">Cell membrane</keyword>
<dbReference type="Pfam" id="PF07690">
    <property type="entry name" value="MFS_1"/>
    <property type="match status" value="1"/>
</dbReference>
<reference evidence="9 10" key="1">
    <citation type="submission" date="2018-05" db="EMBL/GenBank/DDBJ databases">
        <title>Genomic Encyclopedia of Type Strains, Phase IV (KMG-V): Genome sequencing to study the core and pangenomes of soil and plant-associated prokaryotes.</title>
        <authorList>
            <person name="Whitman W."/>
        </authorList>
    </citation>
    <scope>NUCLEOTIDE SEQUENCE [LARGE SCALE GENOMIC DNA]</scope>
    <source>
        <strain evidence="9 10">SIr-6563</strain>
    </source>
</reference>
<feature type="domain" description="Major facilitator superfamily (MFS) profile" evidence="8">
    <location>
        <begin position="25"/>
        <end position="458"/>
    </location>
</feature>
<feature type="transmembrane region" description="Helical" evidence="7">
    <location>
        <begin position="23"/>
        <end position="47"/>
    </location>
</feature>
<dbReference type="Proteomes" id="UP000247515">
    <property type="component" value="Unassembled WGS sequence"/>
</dbReference>
<feature type="transmembrane region" description="Helical" evidence="7">
    <location>
        <begin position="436"/>
        <end position="456"/>
    </location>
</feature>
<dbReference type="PROSITE" id="PS50850">
    <property type="entry name" value="MFS"/>
    <property type="match status" value="1"/>
</dbReference>
<dbReference type="PRINTS" id="PR01036">
    <property type="entry name" value="TCRTETB"/>
</dbReference>
<feature type="transmembrane region" description="Helical" evidence="7">
    <location>
        <begin position="238"/>
        <end position="256"/>
    </location>
</feature>
<organism evidence="9 10">
    <name type="scientific">Paraburkholderia tropica</name>
    <dbReference type="NCBI Taxonomy" id="92647"/>
    <lineage>
        <taxon>Bacteria</taxon>
        <taxon>Pseudomonadati</taxon>
        <taxon>Pseudomonadota</taxon>
        <taxon>Betaproteobacteria</taxon>
        <taxon>Burkholderiales</taxon>
        <taxon>Burkholderiaceae</taxon>
        <taxon>Paraburkholderia</taxon>
    </lineage>
</organism>
<evidence type="ECO:0000313" key="9">
    <source>
        <dbReference type="EMBL" id="PXX11437.1"/>
    </source>
</evidence>
<feature type="transmembrane region" description="Helical" evidence="7">
    <location>
        <begin position="59"/>
        <end position="79"/>
    </location>
</feature>
<evidence type="ECO:0000256" key="5">
    <source>
        <dbReference type="ARBA" id="ARBA00022989"/>
    </source>
</evidence>
<keyword evidence="4 7" id="KW-0812">Transmembrane</keyword>
<name>A0ABX5MIS1_9BURK</name>
<evidence type="ECO:0000256" key="4">
    <source>
        <dbReference type="ARBA" id="ARBA00022692"/>
    </source>
</evidence>
<keyword evidence="10" id="KW-1185">Reference proteome</keyword>
<proteinExistence type="predicted"/>
<dbReference type="InterPro" id="IPR011701">
    <property type="entry name" value="MFS"/>
</dbReference>
<accession>A0ABX5MIS1</accession>
<gene>
    <name evidence="9" type="ORF">C7400_1194</name>
</gene>
<feature type="transmembrane region" description="Helical" evidence="7">
    <location>
        <begin position="177"/>
        <end position="199"/>
    </location>
</feature>
<sequence>MQTHIEQPQRPAEGQGLPERQRWLVMGCILLGILLSNLDSAIANIALPTLVRELGTSDAAVVWVVNGYQLAVAVCLLPAAALGEIVGHKRIYAIGLVLFLIGSVCCASAPSLSFLVAARVLQGVGGACLAALGPALVRSIYPRSLIARGFASIALVVAMSGALGPTVAALILSVAAWPWLFLVNVPACVVAIPLFLAVAPRGQGVARPFDLSGALLNAIALGLLVLGVDILGHDTGRAIAMLAVGAVFLMGLVWHQSRRAAPLLPLDLLRIPVIALSGATSVCSYAAQIIAYISVPFLLQTLLHRSAVETGLLVTPWPLLVAVAAPIAGRLSARYPAAVLGSVGLAVLACGLVSLAMLPASPGDLDIAIRMAVCGAGFGFFQTPNNTTMMTSGPVARSGAAGGLVAVARTVGWCLGSSLVTMLFQLNVADRTTKCLAVAAAFAAAGAVVSLARGLTASGARVPTRS</sequence>
<feature type="transmembrane region" description="Helical" evidence="7">
    <location>
        <begin position="268"/>
        <end position="293"/>
    </location>
</feature>
<evidence type="ECO:0000259" key="8">
    <source>
        <dbReference type="PROSITE" id="PS50850"/>
    </source>
</evidence>
<feature type="transmembrane region" description="Helical" evidence="7">
    <location>
        <begin position="211"/>
        <end position="232"/>
    </location>
</feature>
<dbReference type="EMBL" id="QJJV01000019">
    <property type="protein sequence ID" value="PXX11437.1"/>
    <property type="molecule type" value="Genomic_DNA"/>
</dbReference>
<comment type="caution">
    <text evidence="9">The sequence shown here is derived from an EMBL/GenBank/DDBJ whole genome shotgun (WGS) entry which is preliminary data.</text>
</comment>
<dbReference type="PANTHER" id="PTHR42718">
    <property type="entry name" value="MAJOR FACILITATOR SUPERFAMILY MULTIDRUG TRANSPORTER MFSC"/>
    <property type="match status" value="1"/>
</dbReference>
<feature type="transmembrane region" description="Helical" evidence="7">
    <location>
        <begin position="313"/>
        <end position="331"/>
    </location>
</feature>
<feature type="transmembrane region" description="Helical" evidence="7">
    <location>
        <begin position="91"/>
        <end position="110"/>
    </location>
</feature>
<dbReference type="SUPFAM" id="SSF103473">
    <property type="entry name" value="MFS general substrate transporter"/>
    <property type="match status" value="1"/>
</dbReference>
<feature type="transmembrane region" description="Helical" evidence="7">
    <location>
        <begin position="404"/>
        <end position="424"/>
    </location>
</feature>
<dbReference type="Gene3D" id="1.20.1720.10">
    <property type="entry name" value="Multidrug resistance protein D"/>
    <property type="match status" value="1"/>
</dbReference>
<comment type="subcellular location">
    <subcellularLocation>
        <location evidence="1">Cell membrane</location>
        <topology evidence="1">Multi-pass membrane protein</topology>
    </subcellularLocation>
</comment>
<dbReference type="CDD" id="cd17321">
    <property type="entry name" value="MFS_MMR_MDR_like"/>
    <property type="match status" value="1"/>
</dbReference>
<evidence type="ECO:0000256" key="6">
    <source>
        <dbReference type="ARBA" id="ARBA00023136"/>
    </source>
</evidence>
<feature type="transmembrane region" description="Helical" evidence="7">
    <location>
        <begin position="116"/>
        <end position="137"/>
    </location>
</feature>
<keyword evidence="2" id="KW-0813">Transport</keyword>
<keyword evidence="5 7" id="KW-1133">Transmembrane helix</keyword>
<feature type="transmembrane region" description="Helical" evidence="7">
    <location>
        <begin position="338"/>
        <end position="361"/>
    </location>
</feature>
<evidence type="ECO:0000256" key="2">
    <source>
        <dbReference type="ARBA" id="ARBA00022448"/>
    </source>
</evidence>
<dbReference type="PANTHER" id="PTHR42718:SF46">
    <property type="entry name" value="BLR6921 PROTEIN"/>
    <property type="match status" value="1"/>
</dbReference>